<dbReference type="Pfam" id="PF13193">
    <property type="entry name" value="AMP-binding_C"/>
    <property type="match status" value="1"/>
</dbReference>
<dbReference type="InterPro" id="IPR042099">
    <property type="entry name" value="ANL_N_sf"/>
</dbReference>
<comment type="similarity">
    <text evidence="1">Belongs to the ATP-dependent AMP-binding enzyme family.</text>
</comment>
<evidence type="ECO:0000259" key="3">
    <source>
        <dbReference type="Pfam" id="PF00501"/>
    </source>
</evidence>
<sequence>MPFTVTHAASSLLPTKNAAPFPERRSPFVRWLHANAGQHPSALALLSTRGEWRYDELASLAERAGGFLRAQGLAAGDAVAIAGGAGELALAALACAAVKVAFLPLDPLLAEAAWPRLQALAGGRLRRLSPLPDSRDLCNAASPSLAAGQGRSKAGDALNDARFADAATDLALLIATSGSEGAPKVVMLSEANIDAAAAASNERLPLHPGDLWLACLPLHHVGGIAILGRCLRAAATLLLHDGFSATAVWDDLHARRVSHLSLVPAMLARLLDVAQGASPPRSLRHALIGGAALSRPLCEKALASGWPICPSWGMSESTAQAATLLRPDDDWQAGQVGHLLSGLHARVAADGRLHLRGAQVMAGYLNPAWQRGDGLADGWLPTADLGRFDADGGLSILGRADDMLISAGVNVHPLEVESCLAACPGVIDVAVTAVADPLWGDLLVALIVGPAELGALHDWSRQHLVAAKRPRRLLRLDALPRNAIGKIERRALRELAQVGEWVSG</sequence>
<accession>A0A369XJH3</accession>
<evidence type="ECO:0008006" key="7">
    <source>
        <dbReference type="Google" id="ProtNLM"/>
    </source>
</evidence>
<comment type="caution">
    <text evidence="5">The sequence shown here is derived from an EMBL/GenBank/DDBJ whole genome shotgun (WGS) entry which is preliminary data.</text>
</comment>
<protein>
    <recommendedName>
        <fullName evidence="7">O-succinylbenzoic acid--CoA ligase</fullName>
    </recommendedName>
</protein>
<dbReference type="GO" id="GO:0031956">
    <property type="term" value="F:medium-chain fatty acid-CoA ligase activity"/>
    <property type="evidence" value="ECO:0007669"/>
    <property type="project" value="TreeGrafter"/>
</dbReference>
<organism evidence="5 6">
    <name type="scientific">Candidatus Accumulibacter meliphilus</name>
    <dbReference type="NCBI Taxonomy" id="2211374"/>
    <lineage>
        <taxon>Bacteria</taxon>
        <taxon>Pseudomonadati</taxon>
        <taxon>Pseudomonadota</taxon>
        <taxon>Betaproteobacteria</taxon>
        <taxon>Candidatus Accumulibacter</taxon>
    </lineage>
</organism>
<dbReference type="InterPro" id="IPR020845">
    <property type="entry name" value="AMP-binding_CS"/>
</dbReference>
<reference evidence="5 6" key="1">
    <citation type="submission" date="2018-05" db="EMBL/GenBank/DDBJ databases">
        <title>Integrated omic analyses show evidence that a Ca. Accumulibacter phosphatis strain performs denitrification under micro-aerobic conditions.</title>
        <authorList>
            <person name="Camejo P.Y."/>
            <person name="Katherine M.D."/>
            <person name="Daniel N.R."/>
        </authorList>
    </citation>
    <scope>NUCLEOTIDE SEQUENCE [LARGE SCALE GENOMIC DNA]</scope>
    <source>
        <strain evidence="5">UW-LDO-IC</strain>
    </source>
</reference>
<evidence type="ECO:0000313" key="5">
    <source>
        <dbReference type="EMBL" id="RDE50291.1"/>
    </source>
</evidence>
<dbReference type="InterPro" id="IPR025110">
    <property type="entry name" value="AMP-bd_C"/>
</dbReference>
<dbReference type="PANTHER" id="PTHR43201">
    <property type="entry name" value="ACYL-COA SYNTHETASE"/>
    <property type="match status" value="1"/>
</dbReference>
<dbReference type="Pfam" id="PF00501">
    <property type="entry name" value="AMP-binding"/>
    <property type="match status" value="1"/>
</dbReference>
<proteinExistence type="inferred from homology"/>
<dbReference type="PANTHER" id="PTHR43201:SF5">
    <property type="entry name" value="MEDIUM-CHAIN ACYL-COA LIGASE ACSF2, MITOCHONDRIAL"/>
    <property type="match status" value="1"/>
</dbReference>
<dbReference type="AlphaFoldDB" id="A0A369XJH3"/>
<gene>
    <name evidence="5" type="ORF">DVS81_11965</name>
</gene>
<evidence type="ECO:0000259" key="4">
    <source>
        <dbReference type="Pfam" id="PF13193"/>
    </source>
</evidence>
<evidence type="ECO:0000313" key="6">
    <source>
        <dbReference type="Proteomes" id="UP000253831"/>
    </source>
</evidence>
<dbReference type="Gene3D" id="3.40.50.12780">
    <property type="entry name" value="N-terminal domain of ligase-like"/>
    <property type="match status" value="1"/>
</dbReference>
<evidence type="ECO:0000256" key="1">
    <source>
        <dbReference type="ARBA" id="ARBA00006432"/>
    </source>
</evidence>
<evidence type="ECO:0000256" key="2">
    <source>
        <dbReference type="ARBA" id="ARBA00022598"/>
    </source>
</evidence>
<keyword evidence="2" id="KW-0436">Ligase</keyword>
<name>A0A369XJH3_9PROT</name>
<dbReference type="Gene3D" id="3.30.300.30">
    <property type="match status" value="1"/>
</dbReference>
<feature type="domain" description="AMP-binding enzyme C-terminal" evidence="4">
    <location>
        <begin position="415"/>
        <end position="486"/>
    </location>
</feature>
<dbReference type="EMBL" id="QPGA01000022">
    <property type="protein sequence ID" value="RDE50291.1"/>
    <property type="molecule type" value="Genomic_DNA"/>
</dbReference>
<dbReference type="PROSITE" id="PS00455">
    <property type="entry name" value="AMP_BINDING"/>
    <property type="match status" value="1"/>
</dbReference>
<dbReference type="InterPro" id="IPR000873">
    <property type="entry name" value="AMP-dep_synth/lig_dom"/>
</dbReference>
<feature type="domain" description="AMP-dependent synthetase/ligase" evidence="3">
    <location>
        <begin position="33"/>
        <end position="365"/>
    </location>
</feature>
<dbReference type="InterPro" id="IPR045851">
    <property type="entry name" value="AMP-bd_C_sf"/>
</dbReference>
<dbReference type="GO" id="GO:0006631">
    <property type="term" value="P:fatty acid metabolic process"/>
    <property type="evidence" value="ECO:0007669"/>
    <property type="project" value="TreeGrafter"/>
</dbReference>
<dbReference type="Proteomes" id="UP000253831">
    <property type="component" value="Unassembled WGS sequence"/>
</dbReference>
<dbReference type="SUPFAM" id="SSF56801">
    <property type="entry name" value="Acetyl-CoA synthetase-like"/>
    <property type="match status" value="1"/>
</dbReference>